<comment type="caution">
    <text evidence="2">The sequence shown here is derived from an EMBL/GenBank/DDBJ whole genome shotgun (WGS) entry which is preliminary data.</text>
</comment>
<reference evidence="2" key="1">
    <citation type="submission" date="2021-01" db="EMBL/GenBank/DDBJ databases">
        <title>Genome sequence of strain Noviherbaspirillum sp. DKR-6.</title>
        <authorList>
            <person name="Chaudhary D.K."/>
        </authorList>
    </citation>
    <scope>NUCLEOTIDE SEQUENCE</scope>
    <source>
        <strain evidence="2">DKR-6</strain>
    </source>
</reference>
<organism evidence="2 3">
    <name type="scientific">Noviherbaspirillum pedocola</name>
    <dbReference type="NCBI Taxonomy" id="2801341"/>
    <lineage>
        <taxon>Bacteria</taxon>
        <taxon>Pseudomonadati</taxon>
        <taxon>Pseudomonadota</taxon>
        <taxon>Betaproteobacteria</taxon>
        <taxon>Burkholderiales</taxon>
        <taxon>Oxalobacteraceae</taxon>
        <taxon>Noviherbaspirillum</taxon>
    </lineage>
</organism>
<evidence type="ECO:0000313" key="2">
    <source>
        <dbReference type="EMBL" id="MBK4737918.1"/>
    </source>
</evidence>
<proteinExistence type="predicted"/>
<dbReference type="AlphaFoldDB" id="A0A934T3L9"/>
<dbReference type="InterPro" id="IPR017166">
    <property type="entry name" value="UCP037290"/>
</dbReference>
<keyword evidence="3" id="KW-1185">Reference proteome</keyword>
<evidence type="ECO:0000256" key="1">
    <source>
        <dbReference type="SAM" id="MobiDB-lite"/>
    </source>
</evidence>
<dbReference type="RefSeq" id="WP_200596638.1">
    <property type="nucleotide sequence ID" value="NZ_JAEPBG010000015.1"/>
</dbReference>
<dbReference type="Gene3D" id="3.40.50.300">
    <property type="entry name" value="P-loop containing nucleotide triphosphate hydrolases"/>
    <property type="match status" value="1"/>
</dbReference>
<name>A0A934T3L9_9BURK</name>
<dbReference type="PIRSF" id="PIRSF037290">
    <property type="entry name" value="UCP037290"/>
    <property type="match status" value="1"/>
</dbReference>
<dbReference type="Proteomes" id="UP000622890">
    <property type="component" value="Unassembled WGS sequence"/>
</dbReference>
<dbReference type="SUPFAM" id="SSF52540">
    <property type="entry name" value="P-loop containing nucleoside triphosphate hydrolases"/>
    <property type="match status" value="1"/>
</dbReference>
<evidence type="ECO:0000313" key="3">
    <source>
        <dbReference type="Proteomes" id="UP000622890"/>
    </source>
</evidence>
<dbReference type="InterPro" id="IPR027417">
    <property type="entry name" value="P-loop_NTPase"/>
</dbReference>
<dbReference type="NCBIfam" id="NF033429">
    <property type="entry name" value="ImuA_translesion"/>
    <property type="match status" value="1"/>
</dbReference>
<feature type="region of interest" description="Disordered" evidence="1">
    <location>
        <begin position="223"/>
        <end position="248"/>
    </location>
</feature>
<sequence length="248" mass="26786">MALPNKKITSIVDALDQHMAQAVWQANQLGHAPSRTLSTGFAALDAELPDGGWPHSTLTELLLQKHGIGEMRLLRPALAALAKTRRVALLAPPFTPHIATWSGWDIDAEQLLLLNATRTSDALWAAEQVLHNGSCGAAILWQKDVKPEALRRLQLAAQASDTVFWLVRPATAQQNPSPSPLRLLLQAAPAGVEVQVVKRRGPLHEGTVFVQLLEGEIGDLDPRRAAAHTSGEPASAERPPHRPALRAV</sequence>
<accession>A0A934T3L9</accession>
<dbReference type="EMBL" id="JAEPBG010000015">
    <property type="protein sequence ID" value="MBK4737918.1"/>
    <property type="molecule type" value="Genomic_DNA"/>
</dbReference>
<protein>
    <submittedName>
        <fullName evidence="2">Translesion DNA synthesis-associated protein ImuA</fullName>
    </submittedName>
</protein>
<gene>
    <name evidence="2" type="primary">imuA</name>
    <name evidence="2" type="ORF">JJB74_25130</name>
</gene>
<dbReference type="InterPro" id="IPR047610">
    <property type="entry name" value="ImuA_translesion"/>
</dbReference>